<dbReference type="CDD" id="cd20175">
    <property type="entry name" value="ThyX"/>
    <property type="match status" value="2"/>
</dbReference>
<dbReference type="Proteomes" id="UP000034508">
    <property type="component" value="Unassembled WGS sequence"/>
</dbReference>
<dbReference type="PROSITE" id="PS51331">
    <property type="entry name" value="THYX"/>
    <property type="match status" value="2"/>
</dbReference>
<dbReference type="GO" id="GO:0006231">
    <property type="term" value="P:dTMP biosynthetic process"/>
    <property type="evidence" value="ECO:0007669"/>
    <property type="project" value="InterPro"/>
</dbReference>
<name>A0A0G0I0A9_9BACT</name>
<dbReference type="GO" id="GO:0050797">
    <property type="term" value="F:thymidylate synthase (FAD) activity"/>
    <property type="evidence" value="ECO:0007669"/>
    <property type="project" value="InterPro"/>
</dbReference>
<dbReference type="InterPro" id="IPR036098">
    <property type="entry name" value="Thymidylate_synthase_ThyX_sf"/>
</dbReference>
<organism evidence="1 2">
    <name type="scientific">Berkelbacteria bacterium GW2011_GWA1_36_9</name>
    <dbReference type="NCBI Taxonomy" id="1618331"/>
    <lineage>
        <taxon>Bacteria</taxon>
        <taxon>Candidatus Berkelbacteria</taxon>
    </lineage>
</organism>
<dbReference type="AlphaFoldDB" id="A0A0G0I0A9"/>
<dbReference type="EMBL" id="LBSM01000017">
    <property type="protein sequence ID" value="KKQ17644.1"/>
    <property type="molecule type" value="Genomic_DNA"/>
</dbReference>
<sequence length="509" mass="57801">MEVVFGGTNINAYVIERILNGEHVDPSDITPESISAGYARVSRSSKSVTELREESSREIPKARKSNKTIVFGIGHHSVAEHPCINLDVIGISRLALEALESHRIGVGYTEKSQRYITLKGDYVTPKELDSLPDNLRTAFPALIESQNKLYNFVMPTLLEFHRENNPGLAEQAQSDNKAKNTLEGFAKEDARYVLSLSTEGQLGFTANFRALEYIIRQLRHHPLAEVRELSDKFYNVASEVAPSLIKLCDAQAFKQEFGVPLQEKFVRKFNSDLKEACRHLLERKIKSRLAEVTDVNLLDYNPNGDAEVIAGLIMNGSQEQFEVAYELAVKAIESKKAKQFLLESFKELTEFDKMPREFELSDFTFELLTSASAFAQLKRHRMMTLLPGSYNPDLGYTIPESVSSMGLEKLFIEEMDKASDSFYKAAKDNPWVAQYFLTNGHRRLSTVKMNLRELYAFSRLRQDSHAQWDIRNTANKMTELAQRVNPLTTIFLGGKDQFPEIKRSLYGNE</sequence>
<comment type="caution">
    <text evidence="1">The sequence shown here is derived from an EMBL/GenBank/DDBJ whole genome shotgun (WGS) entry which is preliminary data.</text>
</comment>
<dbReference type="GO" id="GO:0050660">
    <property type="term" value="F:flavin adenine dinucleotide binding"/>
    <property type="evidence" value="ECO:0007669"/>
    <property type="project" value="InterPro"/>
</dbReference>
<dbReference type="GO" id="GO:0070402">
    <property type="term" value="F:NADPH binding"/>
    <property type="evidence" value="ECO:0007669"/>
    <property type="project" value="TreeGrafter"/>
</dbReference>
<protein>
    <submittedName>
        <fullName evidence="1">FAD-dependent thymidylate synthase</fullName>
    </submittedName>
</protein>
<proteinExistence type="predicted"/>
<dbReference type="SUPFAM" id="SSF69796">
    <property type="entry name" value="Thymidylate synthase-complementing protein Thy1"/>
    <property type="match status" value="2"/>
</dbReference>
<reference evidence="1 2" key="1">
    <citation type="journal article" date="2015" name="Nature">
        <title>rRNA introns, odd ribosomes, and small enigmatic genomes across a large radiation of phyla.</title>
        <authorList>
            <person name="Brown C.T."/>
            <person name="Hug L.A."/>
            <person name="Thomas B.C."/>
            <person name="Sharon I."/>
            <person name="Castelle C.J."/>
            <person name="Singh A."/>
            <person name="Wilkins M.J."/>
            <person name="Williams K.H."/>
            <person name="Banfield J.F."/>
        </authorList>
    </citation>
    <scope>NUCLEOTIDE SEQUENCE [LARGE SCALE GENOMIC DNA]</scope>
</reference>
<evidence type="ECO:0000313" key="1">
    <source>
        <dbReference type="EMBL" id="KKQ17644.1"/>
    </source>
</evidence>
<dbReference type="GO" id="GO:0004799">
    <property type="term" value="F:thymidylate synthase activity"/>
    <property type="evidence" value="ECO:0007669"/>
    <property type="project" value="TreeGrafter"/>
</dbReference>
<gene>
    <name evidence="1" type="ORF">US31_C0017G0038</name>
</gene>
<dbReference type="Gene3D" id="3.30.1360.170">
    <property type="match status" value="2"/>
</dbReference>
<dbReference type="PANTHER" id="PTHR34934">
    <property type="entry name" value="FLAVIN-DEPENDENT THYMIDYLATE SYNTHASE"/>
    <property type="match status" value="1"/>
</dbReference>
<accession>A0A0G0I0A9</accession>
<evidence type="ECO:0000313" key="2">
    <source>
        <dbReference type="Proteomes" id="UP000034508"/>
    </source>
</evidence>
<dbReference type="Pfam" id="PF02511">
    <property type="entry name" value="Thy1"/>
    <property type="match status" value="2"/>
</dbReference>
<dbReference type="InterPro" id="IPR003669">
    <property type="entry name" value="Thymidylate_synthase_ThyX"/>
</dbReference>
<dbReference type="PANTHER" id="PTHR34934:SF1">
    <property type="entry name" value="FLAVIN-DEPENDENT THYMIDYLATE SYNTHASE"/>
    <property type="match status" value="1"/>
</dbReference>